<evidence type="ECO:0000313" key="1">
    <source>
        <dbReference type="EMBL" id="PTL86431.1"/>
    </source>
</evidence>
<gene>
    <name evidence="1" type="ORF">C4617_03815</name>
</gene>
<organism evidence="1 2">
    <name type="scientific">Candidatus Liberibacter europaeus</name>
    <dbReference type="NCBI Taxonomy" id="744859"/>
    <lineage>
        <taxon>Bacteria</taxon>
        <taxon>Pseudomonadati</taxon>
        <taxon>Pseudomonadota</taxon>
        <taxon>Alphaproteobacteria</taxon>
        <taxon>Hyphomicrobiales</taxon>
        <taxon>Rhizobiaceae</taxon>
        <taxon>Liberibacter</taxon>
    </lineage>
</organism>
<comment type="caution">
    <text evidence="1">The sequence shown here is derived from an EMBL/GenBank/DDBJ whole genome shotgun (WGS) entry which is preliminary data.</text>
</comment>
<reference evidence="2" key="1">
    <citation type="submission" date="2018-02" db="EMBL/GenBank/DDBJ databases">
        <title>Genome sequence of Candidatus Liberibacter europaeus.</title>
        <authorList>
            <person name="Frampton R.A."/>
            <person name="Thompson S.M."/>
            <person name="David C."/>
            <person name="Addison S.M."/>
            <person name="Smith G.R."/>
        </authorList>
    </citation>
    <scope>NUCLEOTIDE SEQUENCE [LARGE SCALE GENOMIC DNA]</scope>
</reference>
<dbReference type="Proteomes" id="UP000240811">
    <property type="component" value="Unassembled WGS sequence"/>
</dbReference>
<protein>
    <submittedName>
        <fullName evidence="1">Uncharacterized protein</fullName>
    </submittedName>
</protein>
<dbReference type="EMBL" id="PSQJ01000004">
    <property type="protein sequence ID" value="PTL86431.1"/>
    <property type="molecule type" value="Genomic_DNA"/>
</dbReference>
<accession>A0A2T4VXD4</accession>
<evidence type="ECO:0000313" key="2">
    <source>
        <dbReference type="Proteomes" id="UP000240811"/>
    </source>
</evidence>
<proteinExistence type="predicted"/>
<sequence length="198" mass="22558">MQNQAKILSQSAEELANLINNHIPAEPSPALAQTDPHTYHNMVDLRKKALAIVDSFVNVGISTNHIDKEFEAEFLSKKLELENEKLGNMFPQTKDLAQRESFFKNVFQVGKKLGFQEEEMQNIIDYRILALAYYAQLGLKSQKISNDVYNKTIHKPAVTIASKGKKYHNHHQIKSQEQAIKKFHSTGSLYDALDIDFV</sequence>
<dbReference type="AlphaFoldDB" id="A0A2T4VXD4"/>
<name>A0A2T4VXD4_9HYPH</name>